<evidence type="ECO:0000313" key="3">
    <source>
        <dbReference type="Proteomes" id="UP000613030"/>
    </source>
</evidence>
<feature type="transmembrane region" description="Helical" evidence="1">
    <location>
        <begin position="171"/>
        <end position="189"/>
    </location>
</feature>
<proteinExistence type="predicted"/>
<protein>
    <submittedName>
        <fullName evidence="2">Cadmium resistance transporter</fullName>
    </submittedName>
</protein>
<evidence type="ECO:0000256" key="1">
    <source>
        <dbReference type="SAM" id="Phobius"/>
    </source>
</evidence>
<dbReference type="Proteomes" id="UP000613030">
    <property type="component" value="Unassembled WGS sequence"/>
</dbReference>
<gene>
    <name evidence="2" type="ORF">JI741_27395</name>
</gene>
<dbReference type="Pfam" id="PF03596">
    <property type="entry name" value="Cad"/>
    <property type="match status" value="1"/>
</dbReference>
<comment type="caution">
    <text evidence="2">The sequence shown here is derived from an EMBL/GenBank/DDBJ whole genome shotgun (WGS) entry which is preliminary data.</text>
</comment>
<dbReference type="InterPro" id="IPR004676">
    <property type="entry name" value="Cd-R_transporter"/>
</dbReference>
<evidence type="ECO:0000313" key="2">
    <source>
        <dbReference type="EMBL" id="MBL0744986.1"/>
    </source>
</evidence>
<keyword evidence="3" id="KW-1185">Reference proteome</keyword>
<keyword evidence="1" id="KW-0472">Membrane</keyword>
<feature type="transmembrane region" description="Helical" evidence="1">
    <location>
        <begin position="42"/>
        <end position="65"/>
    </location>
</feature>
<name>A0ABS1KZV0_9BACT</name>
<organism evidence="2 3">
    <name type="scientific">Chryseolinea lacunae</name>
    <dbReference type="NCBI Taxonomy" id="2801331"/>
    <lineage>
        <taxon>Bacteria</taxon>
        <taxon>Pseudomonadati</taxon>
        <taxon>Bacteroidota</taxon>
        <taxon>Cytophagia</taxon>
        <taxon>Cytophagales</taxon>
        <taxon>Fulvivirgaceae</taxon>
        <taxon>Chryseolinea</taxon>
    </lineage>
</organism>
<keyword evidence="1" id="KW-0812">Transmembrane</keyword>
<feature type="transmembrane region" description="Helical" evidence="1">
    <location>
        <begin position="137"/>
        <end position="159"/>
    </location>
</feature>
<sequence length="190" mass="20718">MTSLLSHIGLAASAFVVTNIDDLLLLSAYFAQPNVRVKHIVAGQYIGVAALVMVSLLGLVLGQLLPTHAVRWLGLVPLLLGVRDFIQLLKKNGEENAGDGAALQQTFLKIAMVTFANGGDNIGVYTPLFATLQPELILVYVIVFAVLVAVWCVTGYWLTRHPLVQHVFQKYGKIILPIFLVLLGLWIIFG</sequence>
<feature type="transmembrane region" description="Helical" evidence="1">
    <location>
        <begin position="6"/>
        <end position="30"/>
    </location>
</feature>
<keyword evidence="1" id="KW-1133">Transmembrane helix</keyword>
<accession>A0ABS1KZV0</accession>
<reference evidence="2 3" key="1">
    <citation type="submission" date="2021-01" db="EMBL/GenBank/DDBJ databases">
        <title>Chryseolinea sp. Jin1 Genome sequencing and assembly.</title>
        <authorList>
            <person name="Kim I."/>
        </authorList>
    </citation>
    <scope>NUCLEOTIDE SEQUENCE [LARGE SCALE GENOMIC DNA]</scope>
    <source>
        <strain evidence="2 3">Jin1</strain>
    </source>
</reference>
<dbReference type="RefSeq" id="WP_202015087.1">
    <property type="nucleotide sequence ID" value="NZ_JAERRB010000013.1"/>
</dbReference>
<dbReference type="EMBL" id="JAERRB010000013">
    <property type="protein sequence ID" value="MBL0744986.1"/>
    <property type="molecule type" value="Genomic_DNA"/>
</dbReference>